<dbReference type="InterPro" id="IPR042099">
    <property type="entry name" value="ANL_N_sf"/>
</dbReference>
<feature type="domain" description="ApeI dehydratase-like" evidence="3">
    <location>
        <begin position="469"/>
        <end position="566"/>
    </location>
</feature>
<dbReference type="Gene3D" id="3.30.300.30">
    <property type="match status" value="1"/>
</dbReference>
<dbReference type="Pfam" id="PF00501">
    <property type="entry name" value="AMP-binding"/>
    <property type="match status" value="1"/>
</dbReference>
<dbReference type="InterPro" id="IPR054545">
    <property type="entry name" value="ApeI-like"/>
</dbReference>
<feature type="domain" description="AMP-dependent synthetase/ligase" evidence="2">
    <location>
        <begin position="127"/>
        <end position="292"/>
    </location>
</feature>
<dbReference type="SUPFAM" id="SSF54637">
    <property type="entry name" value="Thioesterase/thiol ester dehydrase-isomerase"/>
    <property type="match status" value="1"/>
</dbReference>
<dbReference type="AlphaFoldDB" id="A0AB74UH46"/>
<dbReference type="InterPro" id="IPR000873">
    <property type="entry name" value="AMP-dep_synth/lig_dom"/>
</dbReference>
<name>A0AB74UH46_9GAMM</name>
<gene>
    <name evidence="4" type="ORF">ABV408_04710</name>
</gene>
<evidence type="ECO:0000256" key="1">
    <source>
        <dbReference type="SAM" id="MobiDB-lite"/>
    </source>
</evidence>
<dbReference type="PANTHER" id="PTHR43767">
    <property type="entry name" value="LONG-CHAIN-FATTY-ACID--COA LIGASE"/>
    <property type="match status" value="1"/>
</dbReference>
<protein>
    <submittedName>
        <fullName evidence="4">AMP-binding protein</fullName>
    </submittedName>
</protein>
<organism evidence="4">
    <name type="scientific">Salinicola endophyticus</name>
    <dbReference type="NCBI Taxonomy" id="1949083"/>
    <lineage>
        <taxon>Bacteria</taxon>
        <taxon>Pseudomonadati</taxon>
        <taxon>Pseudomonadota</taxon>
        <taxon>Gammaproteobacteria</taxon>
        <taxon>Oceanospirillales</taxon>
        <taxon>Halomonadaceae</taxon>
        <taxon>Salinicola</taxon>
    </lineage>
</organism>
<dbReference type="InterPro" id="IPR029069">
    <property type="entry name" value="HotDog_dom_sf"/>
</dbReference>
<dbReference type="InterPro" id="IPR045851">
    <property type="entry name" value="AMP-bd_C_sf"/>
</dbReference>
<evidence type="ECO:0000259" key="2">
    <source>
        <dbReference type="Pfam" id="PF00501"/>
    </source>
</evidence>
<evidence type="ECO:0000313" key="4">
    <source>
        <dbReference type="EMBL" id="XCJ80477.1"/>
    </source>
</evidence>
<dbReference type="Gene3D" id="3.40.50.12780">
    <property type="entry name" value="N-terminal domain of ligase-like"/>
    <property type="match status" value="1"/>
</dbReference>
<dbReference type="Gene3D" id="3.10.129.10">
    <property type="entry name" value="Hotdog Thioesterase"/>
    <property type="match status" value="1"/>
</dbReference>
<dbReference type="GO" id="GO:0016878">
    <property type="term" value="F:acid-thiol ligase activity"/>
    <property type="evidence" value="ECO:0007669"/>
    <property type="project" value="UniProtKB-ARBA"/>
</dbReference>
<proteinExistence type="predicted"/>
<dbReference type="Pfam" id="PF22818">
    <property type="entry name" value="ApeI-like"/>
    <property type="match status" value="1"/>
</dbReference>
<evidence type="ECO:0000259" key="3">
    <source>
        <dbReference type="Pfam" id="PF22818"/>
    </source>
</evidence>
<dbReference type="SUPFAM" id="SSF56801">
    <property type="entry name" value="Acetyl-CoA synthetase-like"/>
    <property type="match status" value="1"/>
</dbReference>
<reference evidence="4" key="1">
    <citation type="submission" date="2024-06" db="EMBL/GenBank/DDBJ databases">
        <title>Complete genome of Salinicola endophyticus HNIBRBA4755.</title>
        <authorList>
            <person name="Shin S.Y."/>
            <person name="Kang H."/>
            <person name="Song J."/>
        </authorList>
    </citation>
    <scope>NUCLEOTIDE SEQUENCE</scope>
    <source>
        <strain evidence="4">HNIBRBA4755</strain>
    </source>
</reference>
<feature type="region of interest" description="Disordered" evidence="1">
    <location>
        <begin position="100"/>
        <end position="119"/>
    </location>
</feature>
<dbReference type="InterPro" id="IPR050237">
    <property type="entry name" value="ATP-dep_AMP-bd_enzyme"/>
</dbReference>
<dbReference type="RefSeq" id="WP_353981295.1">
    <property type="nucleotide sequence ID" value="NZ_CP159578.1"/>
</dbReference>
<dbReference type="PANTHER" id="PTHR43767:SF1">
    <property type="entry name" value="NONRIBOSOMAL PEPTIDE SYNTHASE PES1 (EUROFUNG)-RELATED"/>
    <property type="match status" value="1"/>
</dbReference>
<dbReference type="EMBL" id="CP159578">
    <property type="protein sequence ID" value="XCJ80477.1"/>
    <property type="molecule type" value="Genomic_DNA"/>
</dbReference>
<accession>A0AB74UH46</accession>
<sequence>MRHLELQARPWREREADARMAWRPPADSAAGWVSMDAWRQRIGAWQTLLARHTDGSGAWLLFDPDPLEFSAALVAIWERGEQAILPADDQPATLAALRDSGQPLGTLSGGTRAGADRAPEWSDQPLPAVALTLYTSGSTGEPQRLDKRFVQLDAELATQRALWPYTEDLVIGQVSHQHIYGLLFLILRPLAEGVPFATRPCPYPETLHAWLAACAEAQLQAALVSAPPALSRLPATLDWPAVRAAQGRIYSSGAPLSRAASDLALGLLDSPVHEVYGSSETGGIAWRVQQQGETWRPFPGLAIESDSEQRLWLRSPHLAEPQTWQRQADRIALDPNGGFRLLGRADRIVKIGGKRLSLTAMDRALGELEGVRRAQTVTLNRRELRLGAIIELDANHLPHDHASHRATVKRLRRALAERFETPALPRYWRFVEAWPTNAQGKLTATLRERLFADLDDRRAPRWLGERALEDGIEVTLEVPEHCRYVDGHFDAQPVVPGVTLVHWAMQLARRLFALEADFAGLERLRFPQPLLPGDRFRLTLARRRIKARESLTITCESARGQHASGRLMLTESHDVA</sequence>